<evidence type="ECO:0000259" key="3">
    <source>
        <dbReference type="Pfam" id="PF19040"/>
    </source>
</evidence>
<dbReference type="InterPro" id="IPR043968">
    <property type="entry name" value="SGNH"/>
</dbReference>
<dbReference type="Pfam" id="PF01757">
    <property type="entry name" value="Acyl_transf_3"/>
    <property type="match status" value="1"/>
</dbReference>
<dbReference type="InterPro" id="IPR002656">
    <property type="entry name" value="Acyl_transf_3_dom"/>
</dbReference>
<keyword evidence="4" id="KW-0808">Transferase</keyword>
<keyword evidence="4" id="KW-0012">Acyltransferase</keyword>
<proteinExistence type="predicted"/>
<feature type="transmembrane region" description="Helical" evidence="1">
    <location>
        <begin position="144"/>
        <end position="161"/>
    </location>
</feature>
<feature type="transmembrane region" description="Helical" evidence="1">
    <location>
        <begin position="258"/>
        <end position="276"/>
    </location>
</feature>
<dbReference type="KEGG" id="serw:FY030_02980"/>
<feature type="domain" description="Acyltransferase 3" evidence="2">
    <location>
        <begin position="10"/>
        <end position="335"/>
    </location>
</feature>
<dbReference type="AlphaFoldDB" id="A0A5J6V4B8"/>
<dbReference type="OrthoDB" id="3404679at2"/>
<feature type="transmembrane region" description="Helical" evidence="1">
    <location>
        <begin position="74"/>
        <end position="93"/>
    </location>
</feature>
<keyword evidence="1" id="KW-0812">Transmembrane</keyword>
<dbReference type="GO" id="GO:0016020">
    <property type="term" value="C:membrane"/>
    <property type="evidence" value="ECO:0007669"/>
    <property type="project" value="TreeGrafter"/>
</dbReference>
<dbReference type="RefSeq" id="WP_158060215.1">
    <property type="nucleotide sequence ID" value="NZ_CP044427.1"/>
</dbReference>
<accession>A0A5J6V4B8</accession>
<feature type="transmembrane region" description="Helical" evidence="1">
    <location>
        <begin position="297"/>
        <end position="315"/>
    </location>
</feature>
<organism evidence="4 5">
    <name type="scientific">Ornithinimicrobium pratense</name>
    <dbReference type="NCBI Taxonomy" id="2593973"/>
    <lineage>
        <taxon>Bacteria</taxon>
        <taxon>Bacillati</taxon>
        <taxon>Actinomycetota</taxon>
        <taxon>Actinomycetes</taxon>
        <taxon>Micrococcales</taxon>
        <taxon>Ornithinimicrobiaceae</taxon>
        <taxon>Ornithinimicrobium</taxon>
    </lineage>
</organism>
<feature type="transmembrane region" description="Helical" evidence="1">
    <location>
        <begin position="232"/>
        <end position="252"/>
    </location>
</feature>
<feature type="transmembrane region" description="Helical" evidence="1">
    <location>
        <begin position="359"/>
        <end position="380"/>
    </location>
</feature>
<feature type="transmembrane region" description="Helical" evidence="1">
    <location>
        <begin position="168"/>
        <end position="187"/>
    </location>
</feature>
<evidence type="ECO:0000256" key="1">
    <source>
        <dbReference type="SAM" id="Phobius"/>
    </source>
</evidence>
<protein>
    <submittedName>
        <fullName evidence="4">Acyltransferase</fullName>
    </submittedName>
</protein>
<dbReference type="GO" id="GO:0009103">
    <property type="term" value="P:lipopolysaccharide biosynthetic process"/>
    <property type="evidence" value="ECO:0007669"/>
    <property type="project" value="TreeGrafter"/>
</dbReference>
<dbReference type="PANTHER" id="PTHR23028:SF53">
    <property type="entry name" value="ACYL_TRANSF_3 DOMAIN-CONTAINING PROTEIN"/>
    <property type="match status" value="1"/>
</dbReference>
<keyword evidence="5" id="KW-1185">Reference proteome</keyword>
<reference evidence="4 5" key="1">
    <citation type="submission" date="2019-09" db="EMBL/GenBank/DDBJ databases">
        <title>Serinicoccus pratensis sp. nov., isolated from meadow soil.</title>
        <authorList>
            <person name="Zhang W."/>
        </authorList>
    </citation>
    <scope>NUCLEOTIDE SEQUENCE [LARGE SCALE GENOMIC DNA]</scope>
    <source>
        <strain evidence="4 5">W204</strain>
    </source>
</reference>
<dbReference type="GO" id="GO:0016747">
    <property type="term" value="F:acyltransferase activity, transferring groups other than amino-acyl groups"/>
    <property type="evidence" value="ECO:0007669"/>
    <property type="project" value="InterPro"/>
</dbReference>
<dbReference type="Proteomes" id="UP000326546">
    <property type="component" value="Chromosome"/>
</dbReference>
<dbReference type="PANTHER" id="PTHR23028">
    <property type="entry name" value="ACETYLTRANSFERASE"/>
    <property type="match status" value="1"/>
</dbReference>
<dbReference type="InterPro" id="IPR050879">
    <property type="entry name" value="Acyltransferase_3"/>
</dbReference>
<gene>
    <name evidence="4" type="ORF">FY030_02980</name>
</gene>
<evidence type="ECO:0000259" key="2">
    <source>
        <dbReference type="Pfam" id="PF01757"/>
    </source>
</evidence>
<dbReference type="EMBL" id="CP044427">
    <property type="protein sequence ID" value="QFG67823.1"/>
    <property type="molecule type" value="Genomic_DNA"/>
</dbReference>
<evidence type="ECO:0000313" key="5">
    <source>
        <dbReference type="Proteomes" id="UP000326546"/>
    </source>
</evidence>
<name>A0A5J6V4B8_9MICO</name>
<feature type="domain" description="SGNH" evidence="3">
    <location>
        <begin position="473"/>
        <end position="675"/>
    </location>
</feature>
<dbReference type="Pfam" id="PF19040">
    <property type="entry name" value="SGNH"/>
    <property type="match status" value="1"/>
</dbReference>
<evidence type="ECO:0000313" key="4">
    <source>
        <dbReference type="EMBL" id="QFG67823.1"/>
    </source>
</evidence>
<sequence>MVAPSARREGLHGLRGVAVVLVVLFHLFGAGRVSGGIDVFLAISGFLFTGLILRRVSGQGFDLPAYLARLVRRLLPPVVPVLAFVVLATLVLLPAPMRAQTWQETAAVLLYVENWQLIASQLGYDAAGVQTSPLQHFWSLSVQGQFYLLWPVVLGAAWWLLRRRRLPVRAALTVVVLAVSAASFGYAVHLHRLDQQVAYLHTGARLWELTLPGLLTLTAAHRRLPRAVRVGLGWTGLALIVSCGFVLDGAALFPGPWALWPVLGVVLFLLADDTGAPGSADRLLATGPARWLGDISYGLYLWHWPLLIVALHLGTRPAGDPLLSAGVLVASVGLAHATHRLVERPLADVRRWPSPRRTAGVGAVALVVPALILAGSGLWLDSRAQQEAEAARADLARQVLDGTSHDHPGALALRPGWGPVPEAPLLLDPTEADADLPPHDAQGCWQGAEDRPELAEVLFCPEPPGMEVPDPVATVVITGGSHGAMWEPTWRVLAAEHGWRVLVMVKAGCQLTTSTGQFPAETDLVPNASCQEWNRRALAELVELGPDVVFTLATTTAQAETTGEKASRGFVEVFERLAEHDIDVVAIRDIFRMQGDVPSCVAQNLADPSVCDTPRVPGPSPMTPDMVPANVGLVDLTDHVCAPEVCQAVVGNIIAYHDHSHLSASFATTLAPALDEALREAAPGLYAHPR</sequence>
<keyword evidence="1" id="KW-0472">Membrane</keyword>
<feature type="transmembrane region" description="Helical" evidence="1">
    <location>
        <begin position="12"/>
        <end position="29"/>
    </location>
</feature>
<feature type="transmembrane region" description="Helical" evidence="1">
    <location>
        <begin position="35"/>
        <end position="53"/>
    </location>
</feature>
<keyword evidence="1" id="KW-1133">Transmembrane helix</keyword>